<reference evidence="1" key="1">
    <citation type="submission" date="2020-09" db="EMBL/GenBank/DDBJ databases">
        <title>Taishania pollutisoli gen. nov., sp. nov., Isolated from Tetrabromobisphenol A-Contaminated Soil.</title>
        <authorList>
            <person name="Chen Q."/>
        </authorList>
    </citation>
    <scope>NUCLEOTIDE SEQUENCE</scope>
    <source>
        <strain evidence="1">CZZ-1</strain>
    </source>
</reference>
<protein>
    <submittedName>
        <fullName evidence="1">Uncharacterized protein</fullName>
    </submittedName>
</protein>
<evidence type="ECO:0000313" key="2">
    <source>
        <dbReference type="Proteomes" id="UP000652681"/>
    </source>
</evidence>
<name>A0A8J6PJI2_9FLAO</name>
<dbReference type="AlphaFoldDB" id="A0A8J6PJI2"/>
<accession>A0A8J6PJI2</accession>
<dbReference type="Proteomes" id="UP000652681">
    <property type="component" value="Unassembled WGS sequence"/>
</dbReference>
<comment type="caution">
    <text evidence="1">The sequence shown here is derived from an EMBL/GenBank/DDBJ whole genome shotgun (WGS) entry which is preliminary data.</text>
</comment>
<dbReference type="EMBL" id="JACVEL010000006">
    <property type="protein sequence ID" value="MBC9812876.1"/>
    <property type="molecule type" value="Genomic_DNA"/>
</dbReference>
<proteinExistence type="predicted"/>
<dbReference type="Pfam" id="PF19852">
    <property type="entry name" value="DUF6327"/>
    <property type="match status" value="1"/>
</dbReference>
<organism evidence="1 2">
    <name type="scientific">Taishania pollutisoli</name>
    <dbReference type="NCBI Taxonomy" id="2766479"/>
    <lineage>
        <taxon>Bacteria</taxon>
        <taxon>Pseudomonadati</taxon>
        <taxon>Bacteroidota</taxon>
        <taxon>Flavobacteriia</taxon>
        <taxon>Flavobacteriales</taxon>
        <taxon>Crocinitomicaceae</taxon>
        <taxon>Taishania</taxon>
    </lineage>
</organism>
<keyword evidence="2" id="KW-1185">Reference proteome</keyword>
<gene>
    <name evidence="1" type="ORF">H9Y05_10380</name>
</gene>
<evidence type="ECO:0000313" key="1">
    <source>
        <dbReference type="EMBL" id="MBC9812876.1"/>
    </source>
</evidence>
<dbReference type="InterPro" id="IPR046290">
    <property type="entry name" value="DUF6327"/>
</dbReference>
<sequence>MRKKIYSSYDEINRDLEILNLERKLHYHKVRKSIEALKDDITLPNLAEGFFGISKNDPLSVGKVAIRTLLPIAVRTVFNFFKK</sequence>